<dbReference type="InterPro" id="IPR012849">
    <property type="entry name" value="Abl-interactor_HHR_dom"/>
</dbReference>
<evidence type="ECO:0000313" key="13">
    <source>
        <dbReference type="Proteomes" id="UP000887581"/>
    </source>
</evidence>
<evidence type="ECO:0000256" key="8">
    <source>
        <dbReference type="ARBA" id="ARBA00023212"/>
    </source>
</evidence>
<dbReference type="InterPro" id="IPR028455">
    <property type="entry name" value="ABI3_SH3"/>
</dbReference>
<evidence type="ECO:0000256" key="1">
    <source>
        <dbReference type="ARBA" id="ARBA00004245"/>
    </source>
</evidence>
<accession>A0A915PUM4</accession>
<evidence type="ECO:0000259" key="12">
    <source>
        <dbReference type="PROSITE" id="PS50002"/>
    </source>
</evidence>
<dbReference type="GO" id="GO:0031209">
    <property type="term" value="C:SCAR complex"/>
    <property type="evidence" value="ECO:0007669"/>
    <property type="project" value="TreeGrafter"/>
</dbReference>
<evidence type="ECO:0000256" key="5">
    <source>
        <dbReference type="ARBA" id="ARBA00022490"/>
    </source>
</evidence>
<name>A0A915PUM4_9BILA</name>
<sequence length="512" mass="56646">MIRIKPHHPCPSMGAEGMKGSVNRKSSEYIRLGNTSELGIMSMCKDSGMEYIPRQFHLNLGEFSVILLARTPALSRRGKGNGQGEIKVNLLLNAHIPGLPLTFTVMVDGPEGSVNLRNLIEHEIPDGRSSLESSCANLERVAAYCEASYAQAQDKKAAFDETKRYVVQSLASVAYQVNTLAYALLHALDLQTDKINNMVSQVHNVGEIIAIHKEKVARREIGVLTINKSVQRQHKVIAVGVQEPLQRYQRTPIDYSVLDNLGHGVKTPELANRPFVTRVASNVSHGNTSAHYPVFPNFEQLLPKANITATLSRSSTSRGDHYRTPQVASTPVIDPQRFSTVTHGSQNYSSTSNTPNYGTINRKRDSQQSMPLPPPQLASVSQYRLSTNSLDGLPPPPTSAIMDDEPLPPPPMRATMTPIYESASSKNNSLSSTNNRSPFLLAPFDRSYDWIPKVYIEKAIALYDYEAEKPDELTLRENCIVYVLRKNEDGWFEGVLNGCTGLFPGNYVQAIN</sequence>
<protein>
    <submittedName>
        <fullName evidence="14">SH3 domain-containing protein</fullName>
    </submittedName>
</protein>
<dbReference type="FunFam" id="2.30.30.40:FF:000002">
    <property type="entry name" value="abl interactor 1 isoform X1"/>
    <property type="match status" value="1"/>
</dbReference>
<dbReference type="GO" id="GO:0017124">
    <property type="term" value="F:SH3 domain binding"/>
    <property type="evidence" value="ECO:0007669"/>
    <property type="project" value="TreeGrafter"/>
</dbReference>
<dbReference type="Gene3D" id="6.10.140.1620">
    <property type="match status" value="1"/>
</dbReference>
<dbReference type="InterPro" id="IPR028457">
    <property type="entry name" value="ABI"/>
</dbReference>
<evidence type="ECO:0000256" key="6">
    <source>
        <dbReference type="ARBA" id="ARBA00022553"/>
    </source>
</evidence>
<proteinExistence type="inferred from homology"/>
<evidence type="ECO:0000256" key="9">
    <source>
        <dbReference type="ARBA" id="ARBA00023273"/>
    </source>
</evidence>
<keyword evidence="4 10" id="KW-0728">SH3 domain</keyword>
<evidence type="ECO:0000256" key="3">
    <source>
        <dbReference type="ARBA" id="ARBA00010020"/>
    </source>
</evidence>
<evidence type="ECO:0000256" key="4">
    <source>
        <dbReference type="ARBA" id="ARBA00022443"/>
    </source>
</evidence>
<keyword evidence="13" id="KW-1185">Reference proteome</keyword>
<keyword evidence="9" id="KW-0966">Cell projection</keyword>
<reference evidence="14" key="1">
    <citation type="submission" date="2022-11" db="UniProtKB">
        <authorList>
            <consortium name="WormBaseParasite"/>
        </authorList>
    </citation>
    <scope>IDENTIFICATION</scope>
</reference>
<keyword evidence="6" id="KW-0597">Phosphoprotein</keyword>
<feature type="compositionally biased region" description="Polar residues" evidence="11">
    <location>
        <begin position="338"/>
        <end position="359"/>
    </location>
</feature>
<keyword evidence="7" id="KW-0175">Coiled coil</keyword>
<dbReference type="PANTHER" id="PTHR10460">
    <property type="entry name" value="ABL INTERACTOR FAMILY MEMBER"/>
    <property type="match status" value="1"/>
</dbReference>
<dbReference type="InterPro" id="IPR036028">
    <property type="entry name" value="SH3-like_dom_sf"/>
</dbReference>
<dbReference type="GO" id="GO:0001764">
    <property type="term" value="P:neuron migration"/>
    <property type="evidence" value="ECO:0007669"/>
    <property type="project" value="TreeGrafter"/>
</dbReference>
<dbReference type="PANTHER" id="PTHR10460:SF0">
    <property type="entry name" value="ABELSON INTERACTING PROTEIN, ISOFORM D"/>
    <property type="match status" value="1"/>
</dbReference>
<feature type="region of interest" description="Disordered" evidence="11">
    <location>
        <begin position="338"/>
        <end position="380"/>
    </location>
</feature>
<comment type="subcellular location">
    <subcellularLocation>
        <location evidence="2">Cell projection</location>
        <location evidence="2">Lamellipodium</location>
    </subcellularLocation>
    <subcellularLocation>
        <location evidence="1">Cytoplasm</location>
        <location evidence="1">Cytoskeleton</location>
    </subcellularLocation>
</comment>
<dbReference type="SMART" id="SM00326">
    <property type="entry name" value="SH3"/>
    <property type="match status" value="1"/>
</dbReference>
<dbReference type="GO" id="GO:0035591">
    <property type="term" value="F:signaling adaptor activity"/>
    <property type="evidence" value="ECO:0007669"/>
    <property type="project" value="TreeGrafter"/>
</dbReference>
<dbReference type="WBParaSite" id="sdigi.contig44.g2763.t1">
    <property type="protein sequence ID" value="sdigi.contig44.g2763.t1"/>
    <property type="gene ID" value="sdigi.contig44.g2763"/>
</dbReference>
<keyword evidence="5" id="KW-0963">Cytoplasm</keyword>
<dbReference type="Gene3D" id="2.30.30.40">
    <property type="entry name" value="SH3 Domains"/>
    <property type="match status" value="1"/>
</dbReference>
<dbReference type="AlphaFoldDB" id="A0A915PUM4"/>
<dbReference type="GO" id="GO:0005856">
    <property type="term" value="C:cytoskeleton"/>
    <property type="evidence" value="ECO:0007669"/>
    <property type="project" value="UniProtKB-SubCell"/>
</dbReference>
<dbReference type="InterPro" id="IPR001452">
    <property type="entry name" value="SH3_domain"/>
</dbReference>
<evidence type="ECO:0000256" key="7">
    <source>
        <dbReference type="ARBA" id="ARBA00023054"/>
    </source>
</evidence>
<dbReference type="Proteomes" id="UP000887581">
    <property type="component" value="Unplaced"/>
</dbReference>
<dbReference type="CDD" id="cd11826">
    <property type="entry name" value="SH3_Abi"/>
    <property type="match status" value="1"/>
</dbReference>
<dbReference type="PRINTS" id="PR00452">
    <property type="entry name" value="SH3DOMAIN"/>
</dbReference>
<feature type="domain" description="SH3" evidence="12">
    <location>
        <begin position="454"/>
        <end position="512"/>
    </location>
</feature>
<comment type="similarity">
    <text evidence="3">Belongs to the ABI family.</text>
</comment>
<dbReference type="GO" id="GO:0098858">
    <property type="term" value="C:actin-based cell projection"/>
    <property type="evidence" value="ECO:0007669"/>
    <property type="project" value="TreeGrafter"/>
</dbReference>
<keyword evidence="8" id="KW-0206">Cytoskeleton</keyword>
<dbReference type="SUPFAM" id="SSF50044">
    <property type="entry name" value="SH3-domain"/>
    <property type="match status" value="1"/>
</dbReference>
<dbReference type="PROSITE" id="PS50002">
    <property type="entry name" value="SH3"/>
    <property type="match status" value="1"/>
</dbReference>
<dbReference type="Pfam" id="PF14604">
    <property type="entry name" value="SH3_9"/>
    <property type="match status" value="1"/>
</dbReference>
<organism evidence="13 14">
    <name type="scientific">Setaria digitata</name>
    <dbReference type="NCBI Taxonomy" id="48799"/>
    <lineage>
        <taxon>Eukaryota</taxon>
        <taxon>Metazoa</taxon>
        <taxon>Ecdysozoa</taxon>
        <taxon>Nematoda</taxon>
        <taxon>Chromadorea</taxon>
        <taxon>Rhabditida</taxon>
        <taxon>Spirurina</taxon>
        <taxon>Spiruromorpha</taxon>
        <taxon>Filarioidea</taxon>
        <taxon>Setariidae</taxon>
        <taxon>Setaria</taxon>
    </lineage>
</organism>
<evidence type="ECO:0000256" key="11">
    <source>
        <dbReference type="SAM" id="MobiDB-lite"/>
    </source>
</evidence>
<dbReference type="GO" id="GO:0030027">
    <property type="term" value="C:lamellipodium"/>
    <property type="evidence" value="ECO:0007669"/>
    <property type="project" value="UniProtKB-SubCell"/>
</dbReference>
<evidence type="ECO:0000256" key="10">
    <source>
        <dbReference type="PROSITE-ProRule" id="PRU00192"/>
    </source>
</evidence>
<evidence type="ECO:0000256" key="2">
    <source>
        <dbReference type="ARBA" id="ARBA00004510"/>
    </source>
</evidence>
<dbReference type="Pfam" id="PF07815">
    <property type="entry name" value="Abi_HHR"/>
    <property type="match status" value="1"/>
</dbReference>
<evidence type="ECO:0000313" key="14">
    <source>
        <dbReference type="WBParaSite" id="sdigi.contig44.g2763.t1"/>
    </source>
</evidence>
<feature type="region of interest" description="Disordered" evidence="11">
    <location>
        <begin position="1"/>
        <end position="20"/>
    </location>
</feature>
<feature type="region of interest" description="Disordered" evidence="11">
    <location>
        <begin position="386"/>
        <end position="405"/>
    </location>
</feature>